<evidence type="ECO:0000313" key="1">
    <source>
        <dbReference type="EnsemblMetazoa" id="PPA40892.1"/>
    </source>
</evidence>
<reference evidence="1" key="2">
    <citation type="submission" date="2022-06" db="UniProtKB">
        <authorList>
            <consortium name="EnsemblMetazoa"/>
        </authorList>
    </citation>
    <scope>IDENTIFICATION</scope>
    <source>
        <strain evidence="1">PS312</strain>
    </source>
</reference>
<name>A0A8R1UWS4_PRIPA</name>
<reference evidence="2" key="1">
    <citation type="journal article" date="2008" name="Nat. Genet.">
        <title>The Pristionchus pacificus genome provides a unique perspective on nematode lifestyle and parasitism.</title>
        <authorList>
            <person name="Dieterich C."/>
            <person name="Clifton S.W."/>
            <person name="Schuster L.N."/>
            <person name="Chinwalla A."/>
            <person name="Delehaunty K."/>
            <person name="Dinkelacker I."/>
            <person name="Fulton L."/>
            <person name="Fulton R."/>
            <person name="Godfrey J."/>
            <person name="Minx P."/>
            <person name="Mitreva M."/>
            <person name="Roeseler W."/>
            <person name="Tian H."/>
            <person name="Witte H."/>
            <person name="Yang S.P."/>
            <person name="Wilson R.K."/>
            <person name="Sommer R.J."/>
        </authorList>
    </citation>
    <scope>NUCLEOTIDE SEQUENCE [LARGE SCALE GENOMIC DNA]</scope>
    <source>
        <strain evidence="2">PS312</strain>
    </source>
</reference>
<evidence type="ECO:0000313" key="2">
    <source>
        <dbReference type="Proteomes" id="UP000005239"/>
    </source>
</evidence>
<evidence type="ECO:0008006" key="3">
    <source>
        <dbReference type="Google" id="ProtNLM"/>
    </source>
</evidence>
<dbReference type="EnsemblMetazoa" id="PPA40892.1">
    <property type="protein sequence ID" value="PPA40892.1"/>
    <property type="gene ID" value="WBGene00279261"/>
</dbReference>
<organism evidence="1 2">
    <name type="scientific">Pristionchus pacificus</name>
    <name type="common">Parasitic nematode worm</name>
    <dbReference type="NCBI Taxonomy" id="54126"/>
    <lineage>
        <taxon>Eukaryota</taxon>
        <taxon>Metazoa</taxon>
        <taxon>Ecdysozoa</taxon>
        <taxon>Nematoda</taxon>
        <taxon>Chromadorea</taxon>
        <taxon>Rhabditida</taxon>
        <taxon>Rhabditina</taxon>
        <taxon>Diplogasteromorpha</taxon>
        <taxon>Diplogasteroidea</taxon>
        <taxon>Neodiplogasteridae</taxon>
        <taxon>Pristionchus</taxon>
    </lineage>
</organism>
<protein>
    <recommendedName>
        <fullName evidence="3">F-box domain-containing protein</fullName>
    </recommendedName>
</protein>
<sequence>MTTAEEIHDVRSLSLFEKTPKEITWKIFFYVPEAIDNIRMTSSLLRSRMDGYLNERGTVPYVLELRMTGAKPETRRLRKTLSKTAPPNMNNLYVCKWLEYDERFDKIDFVIRIPVDFMALFEHRLRVRSFPCDLVESKIWANVTDYFLQLDVKDDWNLISLRDVIGRHVNHACLRNCSETEELTAVNIVIDGIDINYLEYEVGTLTEQIGETLFAAVREHNIDRLILVVESYYKFDRVEFLLKMSELVNGLQLTQNFAHPKNPGVKHFFDSTDVYWADVIVNMLSRKLNILCIENQDYPEYLRNHAVEELMERLPALDKKLWFYATCDTYENLFSFMEKEHLVKIERNGLLHFLSVKHSSRINELPSNPE</sequence>
<keyword evidence="2" id="KW-1185">Reference proteome</keyword>
<accession>A0A8R1UWS4</accession>
<dbReference type="AlphaFoldDB" id="A0A8R1UWS4"/>
<dbReference type="Proteomes" id="UP000005239">
    <property type="component" value="Unassembled WGS sequence"/>
</dbReference>
<gene>
    <name evidence="1" type="primary">WBGene00279261</name>
</gene>
<proteinExistence type="predicted"/>